<accession>A0A1Y2AQR2</accession>
<feature type="transmembrane region" description="Helical" evidence="6">
    <location>
        <begin position="111"/>
        <end position="132"/>
    </location>
</feature>
<feature type="transmembrane region" description="Helical" evidence="6">
    <location>
        <begin position="198"/>
        <end position="218"/>
    </location>
</feature>
<protein>
    <submittedName>
        <fullName evidence="7">Permease for cytosine/purines, uracil, thiamine, allantoin-domain-containing protein</fullName>
    </submittedName>
</protein>
<evidence type="ECO:0000256" key="6">
    <source>
        <dbReference type="SAM" id="Phobius"/>
    </source>
</evidence>
<evidence type="ECO:0000256" key="1">
    <source>
        <dbReference type="ARBA" id="ARBA00004141"/>
    </source>
</evidence>
<feature type="transmembrane region" description="Helical" evidence="6">
    <location>
        <begin position="372"/>
        <end position="390"/>
    </location>
</feature>
<dbReference type="InterPro" id="IPR001248">
    <property type="entry name" value="Pur-cyt_permease"/>
</dbReference>
<evidence type="ECO:0000256" key="2">
    <source>
        <dbReference type="ARBA" id="ARBA00008974"/>
    </source>
</evidence>
<comment type="caution">
    <text evidence="7">The sequence shown here is derived from an EMBL/GenBank/DDBJ whole genome shotgun (WGS) entry which is preliminary data.</text>
</comment>
<keyword evidence="5 6" id="KW-0472">Membrane</keyword>
<dbReference type="Gene3D" id="1.10.4160.10">
    <property type="entry name" value="Hydantoin permease"/>
    <property type="match status" value="1"/>
</dbReference>
<evidence type="ECO:0000313" key="7">
    <source>
        <dbReference type="EMBL" id="ORY24557.1"/>
    </source>
</evidence>
<keyword evidence="3 6" id="KW-0812">Transmembrane</keyword>
<dbReference type="GO" id="GO:0005886">
    <property type="term" value="C:plasma membrane"/>
    <property type="evidence" value="ECO:0007669"/>
    <property type="project" value="TreeGrafter"/>
</dbReference>
<feature type="transmembrane region" description="Helical" evidence="6">
    <location>
        <begin position="396"/>
        <end position="421"/>
    </location>
</feature>
<comment type="subcellular location">
    <subcellularLocation>
        <location evidence="1">Membrane</location>
        <topology evidence="1">Multi-pass membrane protein</topology>
    </subcellularLocation>
</comment>
<feature type="transmembrane region" description="Helical" evidence="6">
    <location>
        <begin position="331"/>
        <end position="351"/>
    </location>
</feature>
<organism evidence="7 8">
    <name type="scientific">Naematelia encephala</name>
    <dbReference type="NCBI Taxonomy" id="71784"/>
    <lineage>
        <taxon>Eukaryota</taxon>
        <taxon>Fungi</taxon>
        <taxon>Dikarya</taxon>
        <taxon>Basidiomycota</taxon>
        <taxon>Agaricomycotina</taxon>
        <taxon>Tremellomycetes</taxon>
        <taxon>Tremellales</taxon>
        <taxon>Naemateliaceae</taxon>
        <taxon>Naematelia</taxon>
    </lineage>
</organism>
<dbReference type="AlphaFoldDB" id="A0A1Y2AQR2"/>
<feature type="transmembrane region" description="Helical" evidence="6">
    <location>
        <begin position="41"/>
        <end position="69"/>
    </location>
</feature>
<feature type="transmembrane region" description="Helical" evidence="6">
    <location>
        <begin position="168"/>
        <end position="186"/>
    </location>
</feature>
<sequence>MSFWSKVNNRIRLPVSPDDEYADNPWCNNDLKPMPRERRTYGAWSFVLYWVTGGFSIVNYTTGASFIAYGLSGQQAIICAVIAPLILCVSLLGTSLIGARQHISFMIFHRSVLGMWGSHVVLVIRTIPGFIYDGIEALWGGQCVACIFGALSPTYYTKLDIDLAGGRLKLYDFVGFIIYYITFLLVMRIPPERLQRSFIVSSVLFTATVIGFLSWSVSKAGGAGPYFNGTLPAVKSEIPGWSVMFGIMAFVGVFSPATASFMDWSRYSTSRNGPAFVQMIAMPVCMGGSCVIGIIVASCSEQIFGEAIWQPFMFLRAIQLDYYKNNAGSRAASFFAGAACFFAQVNLNIILNSVGCAMDLSAAAPRYLNIQRAAYVIAAVGVATCPWYLLSSAGTFLNVLAGFSVFTGPMTSLAIVDFFVIRKMHMSLPDLYIGNSSSIYWYHKGWSWRAFTSFIAGVIPTFPGFVMAVANPARPLNGWIYLYHLCYLVGFAVTGLVHLVICKISPPPHQYEGATTYIEADEIDVVAVIDSGVDDEKDM</sequence>
<evidence type="ECO:0000256" key="3">
    <source>
        <dbReference type="ARBA" id="ARBA00022692"/>
    </source>
</evidence>
<reference evidence="7 8" key="1">
    <citation type="submission" date="2016-07" db="EMBL/GenBank/DDBJ databases">
        <title>Pervasive Adenine N6-methylation of Active Genes in Fungi.</title>
        <authorList>
            <consortium name="DOE Joint Genome Institute"/>
            <person name="Mondo S.J."/>
            <person name="Dannebaum R.O."/>
            <person name="Kuo R.C."/>
            <person name="Labutti K."/>
            <person name="Haridas S."/>
            <person name="Kuo A."/>
            <person name="Salamov A."/>
            <person name="Ahrendt S.R."/>
            <person name="Lipzen A."/>
            <person name="Sullivan W."/>
            <person name="Andreopoulos W.B."/>
            <person name="Clum A."/>
            <person name="Lindquist E."/>
            <person name="Daum C."/>
            <person name="Ramamoorthy G.K."/>
            <person name="Gryganskyi A."/>
            <person name="Culley D."/>
            <person name="Magnuson J.K."/>
            <person name="James T.Y."/>
            <person name="O'Malley M.A."/>
            <person name="Stajich J.E."/>
            <person name="Spatafora J.W."/>
            <person name="Visel A."/>
            <person name="Grigoriev I.V."/>
        </authorList>
    </citation>
    <scope>NUCLEOTIDE SEQUENCE [LARGE SCALE GENOMIC DNA]</scope>
    <source>
        <strain evidence="7 8">68-887.2</strain>
    </source>
</reference>
<feature type="transmembrane region" description="Helical" evidence="6">
    <location>
        <begin position="481"/>
        <end position="501"/>
    </location>
</feature>
<comment type="similarity">
    <text evidence="2">Belongs to the purine-cytosine permease (2.A.39) family.</text>
</comment>
<dbReference type="GO" id="GO:0015205">
    <property type="term" value="F:nucleobase transmembrane transporter activity"/>
    <property type="evidence" value="ECO:0007669"/>
    <property type="project" value="TreeGrafter"/>
</dbReference>
<feature type="transmembrane region" description="Helical" evidence="6">
    <location>
        <begin position="450"/>
        <end position="469"/>
    </location>
</feature>
<feature type="transmembrane region" description="Helical" evidence="6">
    <location>
        <begin position="238"/>
        <end position="264"/>
    </location>
</feature>
<keyword evidence="4 6" id="KW-1133">Transmembrane helix</keyword>
<gene>
    <name evidence="7" type="ORF">BCR39DRAFT_499960</name>
</gene>
<evidence type="ECO:0000313" key="8">
    <source>
        <dbReference type="Proteomes" id="UP000193986"/>
    </source>
</evidence>
<evidence type="ECO:0000256" key="5">
    <source>
        <dbReference type="ARBA" id="ARBA00023136"/>
    </source>
</evidence>
<dbReference type="PANTHER" id="PTHR30618">
    <property type="entry name" value="NCS1 FAMILY PURINE/PYRIMIDINE TRANSPORTER"/>
    <property type="match status" value="1"/>
</dbReference>
<feature type="transmembrane region" description="Helical" evidence="6">
    <location>
        <begin position="75"/>
        <end position="99"/>
    </location>
</feature>
<feature type="transmembrane region" description="Helical" evidence="6">
    <location>
        <begin position="276"/>
        <end position="297"/>
    </location>
</feature>
<dbReference type="InParanoid" id="A0A1Y2AQR2"/>
<dbReference type="Pfam" id="PF02133">
    <property type="entry name" value="Transp_cyt_pur"/>
    <property type="match status" value="1"/>
</dbReference>
<proteinExistence type="inferred from homology"/>
<dbReference type="InterPro" id="IPR045225">
    <property type="entry name" value="Uracil/uridine/allantoin_perm"/>
</dbReference>
<name>A0A1Y2AQR2_9TREE</name>
<dbReference type="Proteomes" id="UP000193986">
    <property type="component" value="Unassembled WGS sequence"/>
</dbReference>
<dbReference type="OrthoDB" id="2018619at2759"/>
<dbReference type="EMBL" id="MCFC01000066">
    <property type="protein sequence ID" value="ORY24557.1"/>
    <property type="molecule type" value="Genomic_DNA"/>
</dbReference>
<evidence type="ECO:0000256" key="4">
    <source>
        <dbReference type="ARBA" id="ARBA00022989"/>
    </source>
</evidence>
<dbReference type="PANTHER" id="PTHR30618:SF15">
    <property type="entry name" value="NICOTINAMIDE RIBOSIDE TRANSPORTER 1-RELATED"/>
    <property type="match status" value="1"/>
</dbReference>
<keyword evidence="8" id="KW-1185">Reference proteome</keyword>